<comment type="caution">
    <text evidence="1">The sequence shown here is derived from an EMBL/GenBank/DDBJ whole genome shotgun (WGS) entry which is preliminary data.</text>
</comment>
<evidence type="ECO:0000313" key="2">
    <source>
        <dbReference type="Proteomes" id="UP000237000"/>
    </source>
</evidence>
<evidence type="ECO:0000313" key="1">
    <source>
        <dbReference type="EMBL" id="PON98929.1"/>
    </source>
</evidence>
<sequence>MPSYNLKPCRAFQRCDNSLHLQVVVETVNTLFSSDTTHLISAERNCSIKDIKAIDPYGTNAQCACQGVGSVHVLCKDSSSKTVVSVICPSYHLIKVPAISQDVSPDRMAEPCGYI</sequence>
<reference evidence="2" key="1">
    <citation type="submission" date="2016-06" db="EMBL/GenBank/DDBJ databases">
        <title>Parallel loss of symbiosis genes in relatives of nitrogen-fixing non-legume Parasponia.</title>
        <authorList>
            <person name="Van Velzen R."/>
            <person name="Holmer R."/>
            <person name="Bu F."/>
            <person name="Rutten L."/>
            <person name="Van Zeijl A."/>
            <person name="Liu W."/>
            <person name="Santuari L."/>
            <person name="Cao Q."/>
            <person name="Sharma T."/>
            <person name="Shen D."/>
            <person name="Roswanjaya Y."/>
            <person name="Wardhani T."/>
            <person name="Kalhor M.S."/>
            <person name="Jansen J."/>
            <person name="Van den Hoogen J."/>
            <person name="Gungor B."/>
            <person name="Hartog M."/>
            <person name="Hontelez J."/>
            <person name="Verver J."/>
            <person name="Yang W.-C."/>
            <person name="Schijlen E."/>
            <person name="Repin R."/>
            <person name="Schilthuizen M."/>
            <person name="Schranz E."/>
            <person name="Heidstra R."/>
            <person name="Miyata K."/>
            <person name="Fedorova E."/>
            <person name="Kohlen W."/>
            <person name="Bisseling T."/>
            <person name="Smit S."/>
            <person name="Geurts R."/>
        </authorList>
    </citation>
    <scope>NUCLEOTIDE SEQUENCE [LARGE SCALE GENOMIC DNA]</scope>
    <source>
        <strain evidence="2">cv. RG33-2</strain>
    </source>
</reference>
<gene>
    <name evidence="1" type="ORF">TorRG33x02_051660</name>
</gene>
<organism evidence="1 2">
    <name type="scientific">Trema orientale</name>
    <name type="common">Charcoal tree</name>
    <name type="synonym">Celtis orientalis</name>
    <dbReference type="NCBI Taxonomy" id="63057"/>
    <lineage>
        <taxon>Eukaryota</taxon>
        <taxon>Viridiplantae</taxon>
        <taxon>Streptophyta</taxon>
        <taxon>Embryophyta</taxon>
        <taxon>Tracheophyta</taxon>
        <taxon>Spermatophyta</taxon>
        <taxon>Magnoliopsida</taxon>
        <taxon>eudicotyledons</taxon>
        <taxon>Gunneridae</taxon>
        <taxon>Pentapetalae</taxon>
        <taxon>rosids</taxon>
        <taxon>fabids</taxon>
        <taxon>Rosales</taxon>
        <taxon>Cannabaceae</taxon>
        <taxon>Trema</taxon>
    </lineage>
</organism>
<proteinExistence type="predicted"/>
<accession>A0A2P5FMC7</accession>
<keyword evidence="2" id="KW-1185">Reference proteome</keyword>
<dbReference type="InParanoid" id="A0A2P5FMC7"/>
<dbReference type="Proteomes" id="UP000237000">
    <property type="component" value="Unassembled WGS sequence"/>
</dbReference>
<dbReference type="AlphaFoldDB" id="A0A2P5FMC7"/>
<dbReference type="OrthoDB" id="10273541at2759"/>
<name>A0A2P5FMC7_TREOI</name>
<dbReference type="EMBL" id="JXTC01000021">
    <property type="protein sequence ID" value="PON98929.1"/>
    <property type="molecule type" value="Genomic_DNA"/>
</dbReference>
<protein>
    <submittedName>
        <fullName evidence="1">Uncharacterized protein</fullName>
    </submittedName>
</protein>